<dbReference type="Proteomes" id="UP000322887">
    <property type="component" value="Chromosome"/>
</dbReference>
<feature type="domain" description="Serine aminopeptidase S33" evidence="3">
    <location>
        <begin position="193"/>
        <end position="411"/>
    </location>
</feature>
<dbReference type="Gene3D" id="3.40.50.1820">
    <property type="entry name" value="alpha/beta hydrolase"/>
    <property type="match status" value="1"/>
</dbReference>
<evidence type="ECO:0000259" key="3">
    <source>
        <dbReference type="Pfam" id="PF12146"/>
    </source>
</evidence>
<dbReference type="InterPro" id="IPR053145">
    <property type="entry name" value="AB_hydrolase_Est10"/>
</dbReference>
<accession>A0ABX5YIF9</accession>
<sequence>MRQTILSGVMLLLATIALETRAAEQAENTPESLAREFVTQLAQGDYREAVSSFDSKMSHHLPEDKLQKLWEGISGQWGELQEIQSIRLQKVPQYQITLVTCRFEKGLLDVKVVFAANQQIAGLFFLPAGRYQSPSYVKPNRFKETEVTIGTGLWSLPGTLSVPVMGKKVPAVVLVHGSGPQDRNETTGPNQPFRDLAEGLASQGIAVLRYEKRTKHHRLKMVLLSESLTVREETIDDAVAAVQFLQSQAQIDRTRVFVLGHSLGGYLLPQLGAEAQGIAGLISLAGSARPLEEIVLEQVKYLSALNGEAAAESQQKLQELEKQVAMVKSLELKPETPAGQLPLGIPASYWLALRGYDAAERARTLQVPLLILQGQRDYQVTMDDFARWKQALRNRKDVRFISYPKLNHLFMAGEGPGTPAEYMIPGNVAEEVVRDIAAWIDDQK</sequence>
<dbReference type="InterPro" id="IPR022742">
    <property type="entry name" value="Hydrolase_4"/>
</dbReference>
<evidence type="ECO:0000256" key="1">
    <source>
        <dbReference type="ARBA" id="ARBA00022801"/>
    </source>
</evidence>
<proteinExistence type="predicted"/>
<dbReference type="GeneID" id="98645940"/>
<feature type="domain" description="DUF3887" evidence="4">
    <location>
        <begin position="34"/>
        <end position="123"/>
    </location>
</feature>
<dbReference type="InterPro" id="IPR024981">
    <property type="entry name" value="DUF3887"/>
</dbReference>
<dbReference type="GO" id="GO:0016787">
    <property type="term" value="F:hydrolase activity"/>
    <property type="evidence" value="ECO:0007669"/>
    <property type="project" value="UniProtKB-KW"/>
</dbReference>
<reference evidence="5 6" key="1">
    <citation type="submission" date="2019-08" db="EMBL/GenBank/DDBJ databases">
        <title>Deep-cultivation of Planctomycetes and their phenomic and genomic characterization uncovers novel biology.</title>
        <authorList>
            <person name="Wiegand S."/>
            <person name="Jogler M."/>
            <person name="Boedeker C."/>
            <person name="Pinto D."/>
            <person name="Vollmers J."/>
            <person name="Rivas-Marin E."/>
            <person name="Kohn T."/>
            <person name="Peeters S.H."/>
            <person name="Heuer A."/>
            <person name="Rast P."/>
            <person name="Oberbeckmann S."/>
            <person name="Bunk B."/>
            <person name="Jeske O."/>
            <person name="Meyerdierks A."/>
            <person name="Storesund J.E."/>
            <person name="Kallscheuer N."/>
            <person name="Luecker S."/>
            <person name="Lage O.M."/>
            <person name="Pohl T."/>
            <person name="Merkel B.J."/>
            <person name="Hornburger P."/>
            <person name="Mueller R.-W."/>
            <person name="Bruemmer F."/>
            <person name="Labrenz M."/>
            <person name="Spormann A.M."/>
            <person name="Op den Camp H."/>
            <person name="Overmann J."/>
            <person name="Amann R."/>
            <person name="Jetten M.S.M."/>
            <person name="Mascher T."/>
            <person name="Medema M.H."/>
            <person name="Devos D.P."/>
            <person name="Kaster A.-K."/>
            <person name="Ovreas L."/>
            <person name="Rohde M."/>
            <person name="Galperin M.Y."/>
            <person name="Jogler C."/>
        </authorList>
    </citation>
    <scope>NUCLEOTIDE SEQUENCE [LARGE SCALE GENOMIC DNA]</scope>
    <source>
        <strain evidence="5 6">DSM 8797</strain>
    </source>
</reference>
<dbReference type="InterPro" id="IPR029058">
    <property type="entry name" value="AB_hydrolase_fold"/>
</dbReference>
<name>A0ABX5YIF9_9PLAN</name>
<dbReference type="SUPFAM" id="SSF53474">
    <property type="entry name" value="alpha/beta-Hydrolases"/>
    <property type="match status" value="1"/>
</dbReference>
<dbReference type="Gene3D" id="3.10.450.590">
    <property type="match status" value="1"/>
</dbReference>
<dbReference type="Pfam" id="PF12146">
    <property type="entry name" value="Hydrolase_4"/>
    <property type="match status" value="1"/>
</dbReference>
<keyword evidence="2" id="KW-0732">Signal</keyword>
<protein>
    <submittedName>
        <fullName evidence="5">Alpha/beta hydrolase family protein</fullName>
    </submittedName>
</protein>
<dbReference type="Pfam" id="PF13026">
    <property type="entry name" value="DUF3887"/>
    <property type="match status" value="1"/>
</dbReference>
<evidence type="ECO:0000313" key="5">
    <source>
        <dbReference type="EMBL" id="QEG15458.1"/>
    </source>
</evidence>
<feature type="signal peptide" evidence="2">
    <location>
        <begin position="1"/>
        <end position="22"/>
    </location>
</feature>
<evidence type="ECO:0000256" key="2">
    <source>
        <dbReference type="SAM" id="SignalP"/>
    </source>
</evidence>
<keyword evidence="1 5" id="KW-0378">Hydrolase</keyword>
<feature type="chain" id="PRO_5045068589" evidence="2">
    <location>
        <begin position="23"/>
        <end position="444"/>
    </location>
</feature>
<dbReference type="PANTHER" id="PTHR43265:SF1">
    <property type="entry name" value="ESTERASE ESTD"/>
    <property type="match status" value="1"/>
</dbReference>
<dbReference type="InterPro" id="IPR002471">
    <property type="entry name" value="Pept_S9_AS"/>
</dbReference>
<gene>
    <name evidence="5" type="ORF">GmarT_12980</name>
</gene>
<keyword evidence="6" id="KW-1185">Reference proteome</keyword>
<dbReference type="PANTHER" id="PTHR43265">
    <property type="entry name" value="ESTERASE ESTD"/>
    <property type="match status" value="1"/>
</dbReference>
<dbReference type="PROSITE" id="PS00708">
    <property type="entry name" value="PRO_ENDOPEP_SER"/>
    <property type="match status" value="1"/>
</dbReference>
<evidence type="ECO:0000313" key="6">
    <source>
        <dbReference type="Proteomes" id="UP000322887"/>
    </source>
</evidence>
<evidence type="ECO:0000259" key="4">
    <source>
        <dbReference type="Pfam" id="PF13026"/>
    </source>
</evidence>
<organism evidence="5 6">
    <name type="scientific">Gimesia maris</name>
    <dbReference type="NCBI Taxonomy" id="122"/>
    <lineage>
        <taxon>Bacteria</taxon>
        <taxon>Pseudomonadati</taxon>
        <taxon>Planctomycetota</taxon>
        <taxon>Planctomycetia</taxon>
        <taxon>Planctomycetales</taxon>
        <taxon>Planctomycetaceae</taxon>
        <taxon>Gimesia</taxon>
    </lineage>
</organism>
<dbReference type="EMBL" id="CP042910">
    <property type="protein sequence ID" value="QEG15458.1"/>
    <property type="molecule type" value="Genomic_DNA"/>
</dbReference>
<dbReference type="RefSeq" id="WP_149302488.1">
    <property type="nucleotide sequence ID" value="NZ_CP042910.1"/>
</dbReference>